<keyword evidence="4" id="KW-0808">Transferase</keyword>
<dbReference type="InterPro" id="IPR023214">
    <property type="entry name" value="HAD_sf"/>
</dbReference>
<dbReference type="SUPFAM" id="SSF56784">
    <property type="entry name" value="HAD-like"/>
    <property type="match status" value="1"/>
</dbReference>
<accession>A0ABX2EKG5</accession>
<organism evidence="7 8">
    <name type="scientific">Pseudaquabacterium terrae</name>
    <dbReference type="NCBI Taxonomy" id="2732868"/>
    <lineage>
        <taxon>Bacteria</taxon>
        <taxon>Pseudomonadati</taxon>
        <taxon>Pseudomonadota</taxon>
        <taxon>Betaproteobacteria</taxon>
        <taxon>Burkholderiales</taxon>
        <taxon>Sphaerotilaceae</taxon>
        <taxon>Pseudaquabacterium</taxon>
    </lineage>
</organism>
<dbReference type="Pfam" id="PF00535">
    <property type="entry name" value="Glycos_transf_2"/>
    <property type="match status" value="1"/>
</dbReference>
<dbReference type="PANTHER" id="PTHR48090">
    <property type="entry name" value="UNDECAPRENYL-PHOSPHATE 4-DEOXY-4-FORMAMIDO-L-ARABINOSE TRANSFERASE-RELATED"/>
    <property type="match status" value="1"/>
</dbReference>
<comment type="caution">
    <text evidence="7">The sequence shown here is derived from an EMBL/GenBank/DDBJ whole genome shotgun (WGS) entry which is preliminary data.</text>
</comment>
<dbReference type="RefSeq" id="WP_173125457.1">
    <property type="nucleotide sequence ID" value="NZ_JABRWJ010000005.1"/>
</dbReference>
<dbReference type="CDD" id="cd01427">
    <property type="entry name" value="HAD_like"/>
    <property type="match status" value="1"/>
</dbReference>
<evidence type="ECO:0000256" key="4">
    <source>
        <dbReference type="ARBA" id="ARBA00022679"/>
    </source>
</evidence>
<evidence type="ECO:0000313" key="8">
    <source>
        <dbReference type="Proteomes" id="UP000737171"/>
    </source>
</evidence>
<dbReference type="Pfam" id="PF00702">
    <property type="entry name" value="Hydrolase"/>
    <property type="match status" value="1"/>
</dbReference>
<dbReference type="InterPro" id="IPR029044">
    <property type="entry name" value="Nucleotide-diphossugar_trans"/>
</dbReference>
<dbReference type="CDD" id="cd04179">
    <property type="entry name" value="DPM_DPG-synthase_like"/>
    <property type="match status" value="1"/>
</dbReference>
<keyword evidence="3" id="KW-0328">Glycosyltransferase</keyword>
<comment type="cofactor">
    <cofactor evidence="1">
        <name>Mg(2+)</name>
        <dbReference type="ChEBI" id="CHEBI:18420"/>
    </cofactor>
</comment>
<dbReference type="Proteomes" id="UP000737171">
    <property type="component" value="Unassembled WGS sequence"/>
</dbReference>
<keyword evidence="5" id="KW-0460">Magnesium</keyword>
<gene>
    <name evidence="7" type="ORF">HLB44_19185</name>
</gene>
<dbReference type="PANTHER" id="PTHR48090:SF10">
    <property type="entry name" value="GLUCOSYL-3-PHOSPHOGLYCERATE SYNTHASE"/>
    <property type="match status" value="1"/>
</dbReference>
<dbReference type="InterPro" id="IPR001173">
    <property type="entry name" value="Glyco_trans_2-like"/>
</dbReference>
<protein>
    <submittedName>
        <fullName evidence="7">Glycosyltransferase</fullName>
    </submittedName>
</protein>
<name>A0ABX2EKG5_9BURK</name>
<sequence>MTLTVVIPALNEERRIAEVVQAMRSQAPQVPVIVIDDGSTDRTVELARGAGARVVTSTMLGKGASMQDALELVQTPWVLFLDGDLTGLQSDLVQRMTAPLADDSADLVKARFGRSGGRVTELTAKPLLRAFFPELATYAQPLGGIVSGNVKLLRSLTLEDDYGVDVGLLIDAHLCGARITEVDIGELAHDSQPLDRLSLMAQQVGRAIMQRAKASSRFSFEQFLELEEMERQARGTFERLAERLADSDRIVLMSIDGPLSDHSFMHELARQTGREAELARAIERHGPDEAGQRQAVAQVFKFVHQRDFMRVARGLPLHGDAVEAIKRLRRAGWLVGVVSDSFFISTDIVRRRVFADFAMAHFTAFANQICNGHVRLNPAFVHGGHPQPQAVDKANVIRHLRDQVPASARIVMIGAGTHDLSMLELANLGLIVNGRSTQPGEERFIRVQSLSEASERLLDVGDPFSAG</sequence>
<evidence type="ECO:0000256" key="1">
    <source>
        <dbReference type="ARBA" id="ARBA00001946"/>
    </source>
</evidence>
<evidence type="ECO:0000313" key="7">
    <source>
        <dbReference type="EMBL" id="NRF69123.1"/>
    </source>
</evidence>
<dbReference type="SUPFAM" id="SSF53448">
    <property type="entry name" value="Nucleotide-diphospho-sugar transferases"/>
    <property type="match status" value="1"/>
</dbReference>
<dbReference type="EMBL" id="JABRWJ010000005">
    <property type="protein sequence ID" value="NRF69123.1"/>
    <property type="molecule type" value="Genomic_DNA"/>
</dbReference>
<reference evidence="7 8" key="1">
    <citation type="submission" date="2020-05" db="EMBL/GenBank/DDBJ databases">
        <title>Aquincola sp. isolate from soil.</title>
        <authorList>
            <person name="Han J."/>
            <person name="Kim D.-U."/>
        </authorList>
    </citation>
    <scope>NUCLEOTIDE SEQUENCE [LARGE SCALE GENOMIC DNA]</scope>
    <source>
        <strain evidence="7 8">S2</strain>
    </source>
</reference>
<evidence type="ECO:0000259" key="6">
    <source>
        <dbReference type="Pfam" id="PF00535"/>
    </source>
</evidence>
<evidence type="ECO:0000256" key="3">
    <source>
        <dbReference type="ARBA" id="ARBA00022676"/>
    </source>
</evidence>
<dbReference type="InterPro" id="IPR050256">
    <property type="entry name" value="Glycosyltransferase_2"/>
</dbReference>
<proteinExistence type="inferred from homology"/>
<keyword evidence="8" id="KW-1185">Reference proteome</keyword>
<evidence type="ECO:0000256" key="2">
    <source>
        <dbReference type="ARBA" id="ARBA00006739"/>
    </source>
</evidence>
<evidence type="ECO:0000256" key="5">
    <source>
        <dbReference type="ARBA" id="ARBA00022842"/>
    </source>
</evidence>
<feature type="domain" description="Glycosyltransferase 2-like" evidence="6">
    <location>
        <begin position="4"/>
        <end position="126"/>
    </location>
</feature>
<dbReference type="Gene3D" id="3.90.550.10">
    <property type="entry name" value="Spore Coat Polysaccharide Biosynthesis Protein SpsA, Chain A"/>
    <property type="match status" value="1"/>
</dbReference>
<dbReference type="Gene3D" id="3.40.50.1000">
    <property type="entry name" value="HAD superfamily/HAD-like"/>
    <property type="match status" value="1"/>
</dbReference>
<comment type="similarity">
    <text evidence="2">Belongs to the glycosyltransferase 2 family.</text>
</comment>
<dbReference type="InterPro" id="IPR036412">
    <property type="entry name" value="HAD-like_sf"/>
</dbReference>